<dbReference type="AlphaFoldDB" id="A0AAW2HZ15"/>
<proteinExistence type="predicted"/>
<name>A0AAW2HZ15_9NEOP</name>
<reference evidence="1" key="1">
    <citation type="journal article" date="2024" name="Gigascience">
        <title>Chromosome-level genome of the poultry shaft louse Menopon gallinae provides insight into the host-switching and adaptive evolution of parasitic lice.</title>
        <authorList>
            <person name="Xu Y."/>
            <person name="Ma L."/>
            <person name="Liu S."/>
            <person name="Liang Y."/>
            <person name="Liu Q."/>
            <person name="He Z."/>
            <person name="Tian L."/>
            <person name="Duan Y."/>
            <person name="Cai W."/>
            <person name="Li H."/>
            <person name="Song F."/>
        </authorList>
    </citation>
    <scope>NUCLEOTIDE SEQUENCE</scope>
    <source>
        <strain evidence="1">Cailab_2023a</strain>
    </source>
</reference>
<protein>
    <submittedName>
        <fullName evidence="1">Uncharacterized protein</fullName>
    </submittedName>
</protein>
<dbReference type="EMBL" id="JARGDH010000002">
    <property type="protein sequence ID" value="KAL0275220.1"/>
    <property type="molecule type" value="Genomic_DNA"/>
</dbReference>
<sequence length="146" mass="16191">MCIIANTGDSLVVVGLSTMAPVVPVTSASSAGLVQIMKPKLPRKITRTAKINLNRYWSMFENMMVPEGGSPSSNSNAVNNEFVDTSMNNEINENISNEQREIDNILVRRNNERNSAASQRCTCHFCLISDLRNVTVSERNEEVTEL</sequence>
<gene>
    <name evidence="1" type="ORF">PYX00_003147</name>
</gene>
<comment type="caution">
    <text evidence="1">The sequence shown here is derived from an EMBL/GenBank/DDBJ whole genome shotgun (WGS) entry which is preliminary data.</text>
</comment>
<evidence type="ECO:0000313" key="1">
    <source>
        <dbReference type="EMBL" id="KAL0275220.1"/>
    </source>
</evidence>
<accession>A0AAW2HZ15</accession>
<organism evidence="1">
    <name type="scientific">Menopon gallinae</name>
    <name type="common">poultry shaft louse</name>
    <dbReference type="NCBI Taxonomy" id="328185"/>
    <lineage>
        <taxon>Eukaryota</taxon>
        <taxon>Metazoa</taxon>
        <taxon>Ecdysozoa</taxon>
        <taxon>Arthropoda</taxon>
        <taxon>Hexapoda</taxon>
        <taxon>Insecta</taxon>
        <taxon>Pterygota</taxon>
        <taxon>Neoptera</taxon>
        <taxon>Paraneoptera</taxon>
        <taxon>Psocodea</taxon>
        <taxon>Troctomorpha</taxon>
        <taxon>Phthiraptera</taxon>
        <taxon>Amblycera</taxon>
        <taxon>Menoponidae</taxon>
        <taxon>Menopon</taxon>
    </lineage>
</organism>